<dbReference type="AlphaFoldDB" id="A0A1E5WAM4"/>
<dbReference type="Proteomes" id="UP000095767">
    <property type="component" value="Unassembled WGS sequence"/>
</dbReference>
<keyword evidence="2" id="KW-1185">Reference proteome</keyword>
<protein>
    <submittedName>
        <fullName evidence="1">Uncharacterized protein</fullName>
    </submittedName>
</protein>
<proteinExistence type="predicted"/>
<accession>A0A1E5WAM4</accession>
<gene>
    <name evidence="1" type="ORF">BAE44_0004554</name>
</gene>
<reference evidence="1 2" key="1">
    <citation type="submission" date="2016-09" db="EMBL/GenBank/DDBJ databases">
        <title>The draft genome of Dichanthelium oligosanthes: A C3 panicoid grass species.</title>
        <authorList>
            <person name="Studer A.J."/>
            <person name="Schnable J.C."/>
            <person name="Brutnell T.P."/>
        </authorList>
    </citation>
    <scope>NUCLEOTIDE SEQUENCE [LARGE SCALE GENOMIC DNA]</scope>
    <source>
        <strain evidence="2">cv. Kellogg 1175</strain>
        <tissue evidence="1">Leaf</tissue>
    </source>
</reference>
<evidence type="ECO:0000313" key="2">
    <source>
        <dbReference type="Proteomes" id="UP000095767"/>
    </source>
</evidence>
<organism evidence="1 2">
    <name type="scientific">Dichanthelium oligosanthes</name>
    <dbReference type="NCBI Taxonomy" id="888268"/>
    <lineage>
        <taxon>Eukaryota</taxon>
        <taxon>Viridiplantae</taxon>
        <taxon>Streptophyta</taxon>
        <taxon>Embryophyta</taxon>
        <taxon>Tracheophyta</taxon>
        <taxon>Spermatophyta</taxon>
        <taxon>Magnoliopsida</taxon>
        <taxon>Liliopsida</taxon>
        <taxon>Poales</taxon>
        <taxon>Poaceae</taxon>
        <taxon>PACMAD clade</taxon>
        <taxon>Panicoideae</taxon>
        <taxon>Panicodae</taxon>
        <taxon>Paniceae</taxon>
        <taxon>Dichantheliinae</taxon>
        <taxon>Dichanthelium</taxon>
    </lineage>
</organism>
<name>A0A1E5WAM4_9POAL</name>
<comment type="caution">
    <text evidence="1">The sequence shown here is derived from an EMBL/GenBank/DDBJ whole genome shotgun (WGS) entry which is preliminary data.</text>
</comment>
<dbReference type="OrthoDB" id="695752at2759"/>
<evidence type="ECO:0000313" key="1">
    <source>
        <dbReference type="EMBL" id="OEL34427.1"/>
    </source>
</evidence>
<sequence>MCEFLRNNGHIKKILKTIDQICADTCRFIQCEICHEQGIFFDPDSMLGLFEEYRDLRNLPQSLM</sequence>
<dbReference type="EMBL" id="LWDX02015377">
    <property type="protein sequence ID" value="OEL34427.1"/>
    <property type="molecule type" value="Genomic_DNA"/>
</dbReference>